<evidence type="ECO:0000313" key="2">
    <source>
        <dbReference type="EMBL" id="MCD9643260.1"/>
    </source>
</evidence>
<reference evidence="2 3" key="1">
    <citation type="journal article" date="2021" name="BMC Genomics">
        <title>Datura genome reveals duplications of psychoactive alkaloid biosynthetic genes and high mutation rate following tissue culture.</title>
        <authorList>
            <person name="Rajewski A."/>
            <person name="Carter-House D."/>
            <person name="Stajich J."/>
            <person name="Litt A."/>
        </authorList>
    </citation>
    <scope>NUCLEOTIDE SEQUENCE [LARGE SCALE GENOMIC DNA]</scope>
    <source>
        <strain evidence="2">AR-01</strain>
    </source>
</reference>
<dbReference type="EMBL" id="JACEIK010003838">
    <property type="protein sequence ID" value="MCD9643260.1"/>
    <property type="molecule type" value="Genomic_DNA"/>
</dbReference>
<sequence length="115" mass="12894">MLYCAAPAFRMCQPAEHRFYEGKEVAVASKGLKRLRKRVASSSSAQKVPLLGGLDPRLWRSMGSSGSMPKKTPSMPRIIGLIRVIWHLISLPFMTPCMSWGWNMFLLNQRSATSP</sequence>
<evidence type="ECO:0000313" key="3">
    <source>
        <dbReference type="Proteomes" id="UP000823775"/>
    </source>
</evidence>
<accession>A0ABS8VBB2</accession>
<comment type="caution">
    <text evidence="2">The sequence shown here is derived from an EMBL/GenBank/DDBJ whole genome shotgun (WGS) entry which is preliminary data.</text>
</comment>
<name>A0ABS8VBB2_DATST</name>
<keyword evidence="1" id="KW-1133">Transmembrane helix</keyword>
<dbReference type="Proteomes" id="UP000823775">
    <property type="component" value="Unassembled WGS sequence"/>
</dbReference>
<gene>
    <name evidence="2" type="ORF">HAX54_030558</name>
</gene>
<feature type="transmembrane region" description="Helical" evidence="1">
    <location>
        <begin position="78"/>
        <end position="102"/>
    </location>
</feature>
<organism evidence="2 3">
    <name type="scientific">Datura stramonium</name>
    <name type="common">Jimsonweed</name>
    <name type="synonym">Common thornapple</name>
    <dbReference type="NCBI Taxonomy" id="4076"/>
    <lineage>
        <taxon>Eukaryota</taxon>
        <taxon>Viridiplantae</taxon>
        <taxon>Streptophyta</taxon>
        <taxon>Embryophyta</taxon>
        <taxon>Tracheophyta</taxon>
        <taxon>Spermatophyta</taxon>
        <taxon>Magnoliopsida</taxon>
        <taxon>eudicotyledons</taxon>
        <taxon>Gunneridae</taxon>
        <taxon>Pentapetalae</taxon>
        <taxon>asterids</taxon>
        <taxon>lamiids</taxon>
        <taxon>Solanales</taxon>
        <taxon>Solanaceae</taxon>
        <taxon>Solanoideae</taxon>
        <taxon>Datureae</taxon>
        <taxon>Datura</taxon>
    </lineage>
</organism>
<proteinExistence type="predicted"/>
<evidence type="ECO:0000256" key="1">
    <source>
        <dbReference type="SAM" id="Phobius"/>
    </source>
</evidence>
<protein>
    <submittedName>
        <fullName evidence="2">Uncharacterized protein</fullName>
    </submittedName>
</protein>
<keyword evidence="1" id="KW-0472">Membrane</keyword>
<keyword evidence="1" id="KW-0812">Transmembrane</keyword>
<keyword evidence="3" id="KW-1185">Reference proteome</keyword>